<evidence type="ECO:0000256" key="1">
    <source>
        <dbReference type="ARBA" id="ARBA00023224"/>
    </source>
</evidence>
<organism evidence="7 8">
    <name type="scientific">Methylobacterium oryzae</name>
    <dbReference type="NCBI Taxonomy" id="334852"/>
    <lineage>
        <taxon>Bacteria</taxon>
        <taxon>Pseudomonadati</taxon>
        <taxon>Pseudomonadota</taxon>
        <taxon>Alphaproteobacteria</taxon>
        <taxon>Hyphomicrobiales</taxon>
        <taxon>Methylobacteriaceae</taxon>
        <taxon>Methylobacterium</taxon>
    </lineage>
</organism>
<name>A0ABU7TKV8_9HYPH</name>
<comment type="similarity">
    <text evidence="2">Belongs to the methyl-accepting chemotaxis (MCP) protein family.</text>
</comment>
<dbReference type="Pfam" id="PF00015">
    <property type="entry name" value="MCPsignal"/>
    <property type="match status" value="1"/>
</dbReference>
<feature type="transmembrane region" description="Helical" evidence="4">
    <location>
        <begin position="190"/>
        <end position="211"/>
    </location>
</feature>
<comment type="caution">
    <text evidence="7">The sequence shown here is derived from an EMBL/GenBank/DDBJ whole genome shotgun (WGS) entry which is preliminary data.</text>
</comment>
<keyword evidence="4" id="KW-0812">Transmembrane</keyword>
<evidence type="ECO:0000256" key="3">
    <source>
        <dbReference type="PROSITE-ProRule" id="PRU00284"/>
    </source>
</evidence>
<proteinExistence type="inferred from homology"/>
<feature type="domain" description="Methyl-accepting transducer" evidence="5">
    <location>
        <begin position="306"/>
        <end position="542"/>
    </location>
</feature>
<evidence type="ECO:0000313" key="8">
    <source>
        <dbReference type="Proteomes" id="UP001355206"/>
    </source>
</evidence>
<dbReference type="SUPFAM" id="SSF158472">
    <property type="entry name" value="HAMP domain-like"/>
    <property type="match status" value="1"/>
</dbReference>
<keyword evidence="8" id="KW-1185">Reference proteome</keyword>
<dbReference type="InterPro" id="IPR004089">
    <property type="entry name" value="MCPsignal_dom"/>
</dbReference>
<dbReference type="SMART" id="SM00304">
    <property type="entry name" value="HAMP"/>
    <property type="match status" value="1"/>
</dbReference>
<dbReference type="Proteomes" id="UP001355206">
    <property type="component" value="Unassembled WGS sequence"/>
</dbReference>
<dbReference type="PROSITE" id="PS50111">
    <property type="entry name" value="CHEMOTAXIS_TRANSDUC_2"/>
    <property type="match status" value="1"/>
</dbReference>
<gene>
    <name evidence="7" type="ORF">MOTC310_08235</name>
</gene>
<evidence type="ECO:0000259" key="6">
    <source>
        <dbReference type="PROSITE" id="PS50885"/>
    </source>
</evidence>
<dbReference type="PANTHER" id="PTHR32089:SF112">
    <property type="entry name" value="LYSOZYME-LIKE PROTEIN-RELATED"/>
    <property type="match status" value="1"/>
</dbReference>
<keyword evidence="1 3" id="KW-0807">Transducer</keyword>
<reference evidence="7 8" key="1">
    <citation type="journal article" date="2012" name="Genet. Mol. Biol.">
        <title>Analysis of 16S rRNA and mxaF genes revealing insights into Methylobacterium niche-specific plant association.</title>
        <authorList>
            <person name="Dourado M.N."/>
            <person name="Andreote F.D."/>
            <person name="Dini-Andreote F."/>
            <person name="Conti R."/>
            <person name="Araujo J.M."/>
            <person name="Araujo W.L."/>
        </authorList>
    </citation>
    <scope>NUCLEOTIDE SEQUENCE [LARGE SCALE GENOMIC DNA]</scope>
    <source>
        <strain evidence="7 8">TC3-10</strain>
    </source>
</reference>
<dbReference type="Gene3D" id="1.10.287.950">
    <property type="entry name" value="Methyl-accepting chemotaxis protein"/>
    <property type="match status" value="1"/>
</dbReference>
<accession>A0ABU7TKV8</accession>
<dbReference type="EMBL" id="MLCA01000001">
    <property type="protein sequence ID" value="MEE7490469.1"/>
    <property type="molecule type" value="Genomic_DNA"/>
</dbReference>
<sequence length="562" mass="57722">MPSPTIGRKLVLSSAVTALFAAGVIYNQWNSDRRIAEATDAVVREQTILSGISQAQVALNRIQLSFKAVDLAQTGPDADAAVSAAAKEADQAMRGLERPIAIALKPQILRDSGKALGDLASAVGGYAEAGRRDLRGGAVDTDAARAARRSITDQIARAEGMINQAVANSRGFTDNAMQTTAEQVSAATRFGLIAGAAMLLSLLGATMLLMLNIQRPITRLVAVLERMAAGEIEAEIAESRRGDEIGALGRAVDNIKSMVARKAAEEAERRQIADTAAAAERRRTMVEMADSFEQAVGGIVGLVSSSSTELQATAEQMTANASQTAARSTTVAAAAEEAAANVGTVAAAAEELGTSVQEIGRQVAGSAGLAQAAVAEADQTTRLVQELSQAAEQIGAMVGMISNIAGQTNLLALNATIEAARAGEAGRGFAVVAAEVKELANQTARATQEIGQRIGQVQGVTDQAVAAIGGIAGRIREINDVAAGIAAAVEQQSAATQEIVRNVAQASNGTSEVTGNIAGVARASEETGAAAAHVLRSASGLSQQSEHLSEEVRRFLTTVRAA</sequence>
<evidence type="ECO:0000256" key="4">
    <source>
        <dbReference type="SAM" id="Phobius"/>
    </source>
</evidence>
<dbReference type="SUPFAM" id="SSF58104">
    <property type="entry name" value="Methyl-accepting chemotaxis protein (MCP) signaling domain"/>
    <property type="match status" value="1"/>
</dbReference>
<evidence type="ECO:0000313" key="7">
    <source>
        <dbReference type="EMBL" id="MEE7490469.1"/>
    </source>
</evidence>
<feature type="domain" description="HAMP" evidence="6">
    <location>
        <begin position="211"/>
        <end position="264"/>
    </location>
</feature>
<evidence type="ECO:0000256" key="2">
    <source>
        <dbReference type="ARBA" id="ARBA00029447"/>
    </source>
</evidence>
<keyword evidence="4" id="KW-1133">Transmembrane helix</keyword>
<dbReference type="PROSITE" id="PS50885">
    <property type="entry name" value="HAMP"/>
    <property type="match status" value="1"/>
</dbReference>
<dbReference type="Pfam" id="PF00672">
    <property type="entry name" value="HAMP"/>
    <property type="match status" value="1"/>
</dbReference>
<dbReference type="SMART" id="SM00283">
    <property type="entry name" value="MA"/>
    <property type="match status" value="1"/>
</dbReference>
<dbReference type="InterPro" id="IPR003660">
    <property type="entry name" value="HAMP_dom"/>
</dbReference>
<dbReference type="PANTHER" id="PTHR32089">
    <property type="entry name" value="METHYL-ACCEPTING CHEMOTAXIS PROTEIN MCPB"/>
    <property type="match status" value="1"/>
</dbReference>
<evidence type="ECO:0000259" key="5">
    <source>
        <dbReference type="PROSITE" id="PS50111"/>
    </source>
</evidence>
<keyword evidence="4" id="KW-0472">Membrane</keyword>
<dbReference type="RefSeq" id="WP_331301435.1">
    <property type="nucleotide sequence ID" value="NZ_MLCA01000001.1"/>
</dbReference>
<protein>
    <submittedName>
        <fullName evidence="7">Methyl-accepting chemotaxis protein</fullName>
    </submittedName>
</protein>
<dbReference type="Gene3D" id="6.10.340.10">
    <property type="match status" value="1"/>
</dbReference>
<dbReference type="CDD" id="cd06225">
    <property type="entry name" value="HAMP"/>
    <property type="match status" value="1"/>
</dbReference>